<protein>
    <submittedName>
        <fullName evidence="7">Uncharacterized protein</fullName>
    </submittedName>
</protein>
<dbReference type="EMBL" id="JAGMWT010000011">
    <property type="protein sequence ID" value="KAH7119686.1"/>
    <property type="molecule type" value="Genomic_DNA"/>
</dbReference>
<dbReference type="Pfam" id="PF06140">
    <property type="entry name" value="Ifi-6-16"/>
    <property type="match status" value="1"/>
</dbReference>
<keyword evidence="3 6" id="KW-0812">Transmembrane</keyword>
<comment type="caution">
    <text evidence="7">The sequence shown here is derived from an EMBL/GenBank/DDBJ whole genome shotgun (WGS) entry which is preliminary data.</text>
</comment>
<evidence type="ECO:0000313" key="7">
    <source>
        <dbReference type="EMBL" id="KAH7119686.1"/>
    </source>
</evidence>
<evidence type="ECO:0000256" key="1">
    <source>
        <dbReference type="ARBA" id="ARBA00004141"/>
    </source>
</evidence>
<feature type="transmembrane region" description="Helical" evidence="6">
    <location>
        <begin position="129"/>
        <end position="151"/>
    </location>
</feature>
<dbReference type="Gene3D" id="6.10.110.10">
    <property type="match status" value="1"/>
</dbReference>
<dbReference type="AlphaFoldDB" id="A0A9P9IGD7"/>
<evidence type="ECO:0000256" key="5">
    <source>
        <dbReference type="ARBA" id="ARBA00023136"/>
    </source>
</evidence>
<dbReference type="InterPro" id="IPR009311">
    <property type="entry name" value="IFI6/IFI27-like"/>
</dbReference>
<evidence type="ECO:0000256" key="4">
    <source>
        <dbReference type="ARBA" id="ARBA00022989"/>
    </source>
</evidence>
<dbReference type="PANTHER" id="PTHR16932:SF18">
    <property type="entry name" value="INTERFERON, ALPHA-INDUCIBLE PROTEIN 27-LIKE 2"/>
    <property type="match status" value="1"/>
</dbReference>
<evidence type="ECO:0000256" key="2">
    <source>
        <dbReference type="ARBA" id="ARBA00007262"/>
    </source>
</evidence>
<gene>
    <name evidence="7" type="ORF">B0J11DRAFT_534332</name>
</gene>
<keyword evidence="4 6" id="KW-1133">Transmembrane helix</keyword>
<evidence type="ECO:0000256" key="3">
    <source>
        <dbReference type="ARBA" id="ARBA00022692"/>
    </source>
</evidence>
<comment type="subcellular location">
    <subcellularLocation>
        <location evidence="1">Membrane</location>
        <topology evidence="1">Multi-pass membrane protein</topology>
    </subcellularLocation>
</comment>
<dbReference type="PANTHER" id="PTHR16932">
    <property type="entry name" value="INTERFERON ALPHA-INDUCIBLE PROTEIN 27"/>
    <property type="match status" value="1"/>
</dbReference>
<dbReference type="GO" id="GO:0016020">
    <property type="term" value="C:membrane"/>
    <property type="evidence" value="ECO:0007669"/>
    <property type="project" value="UniProtKB-SubCell"/>
</dbReference>
<dbReference type="Proteomes" id="UP000700596">
    <property type="component" value="Unassembled WGS sequence"/>
</dbReference>
<keyword evidence="8" id="KW-1185">Reference proteome</keyword>
<evidence type="ECO:0000313" key="8">
    <source>
        <dbReference type="Proteomes" id="UP000700596"/>
    </source>
</evidence>
<name>A0A9P9IGD7_9PLEO</name>
<comment type="similarity">
    <text evidence="2">Belongs to the IFI6/IFI27 family.</text>
</comment>
<reference evidence="7" key="1">
    <citation type="journal article" date="2021" name="Nat. Commun.">
        <title>Genetic determinants of endophytism in the Arabidopsis root mycobiome.</title>
        <authorList>
            <person name="Mesny F."/>
            <person name="Miyauchi S."/>
            <person name="Thiergart T."/>
            <person name="Pickel B."/>
            <person name="Atanasova L."/>
            <person name="Karlsson M."/>
            <person name="Huettel B."/>
            <person name="Barry K.W."/>
            <person name="Haridas S."/>
            <person name="Chen C."/>
            <person name="Bauer D."/>
            <person name="Andreopoulos W."/>
            <person name="Pangilinan J."/>
            <person name="LaButti K."/>
            <person name="Riley R."/>
            <person name="Lipzen A."/>
            <person name="Clum A."/>
            <person name="Drula E."/>
            <person name="Henrissat B."/>
            <person name="Kohler A."/>
            <person name="Grigoriev I.V."/>
            <person name="Martin F.M."/>
            <person name="Hacquard S."/>
        </authorList>
    </citation>
    <scope>NUCLEOTIDE SEQUENCE</scope>
    <source>
        <strain evidence="7">MPI-CAGE-CH-0243</strain>
    </source>
</reference>
<accession>A0A9P9IGD7</accession>
<dbReference type="OrthoDB" id="440424at2759"/>
<organism evidence="7 8">
    <name type="scientific">Dendryphion nanum</name>
    <dbReference type="NCBI Taxonomy" id="256645"/>
    <lineage>
        <taxon>Eukaryota</taxon>
        <taxon>Fungi</taxon>
        <taxon>Dikarya</taxon>
        <taxon>Ascomycota</taxon>
        <taxon>Pezizomycotina</taxon>
        <taxon>Dothideomycetes</taxon>
        <taxon>Pleosporomycetidae</taxon>
        <taxon>Pleosporales</taxon>
        <taxon>Torulaceae</taxon>
        <taxon>Dendryphion</taxon>
    </lineage>
</organism>
<sequence>MCLSLRSCFGRATKRKSVAQISLTEKTPLLHPASPSTSSPEDVANQILDIVLHAPASGVTSLDSRTRKIAKPSESVPIHTTGWYSAIAPFILSGMKKAIESGFTLGKAMDEAVKCARAAAEVFVREHPIWAGVIVTIIALGALYLLLPWVIEALGFAELGPVAGSWAAAWQSSIGNVEAGSFFAFLQRLGMAGIKVVGAKL</sequence>
<keyword evidence="5 6" id="KW-0472">Membrane</keyword>
<evidence type="ECO:0000256" key="6">
    <source>
        <dbReference type="SAM" id="Phobius"/>
    </source>
</evidence>
<proteinExistence type="inferred from homology"/>
<dbReference type="InterPro" id="IPR038213">
    <property type="entry name" value="IFI6/IFI27-like_sf"/>
</dbReference>